<dbReference type="EMBL" id="CAEZSH010000109">
    <property type="protein sequence ID" value="CAB4543595.1"/>
    <property type="molecule type" value="Genomic_DNA"/>
</dbReference>
<evidence type="ECO:0000256" key="1">
    <source>
        <dbReference type="SAM" id="Coils"/>
    </source>
</evidence>
<feature type="region of interest" description="Disordered" evidence="2">
    <location>
        <begin position="1"/>
        <end position="23"/>
    </location>
</feature>
<dbReference type="AlphaFoldDB" id="A0A6J6BXT6"/>
<protein>
    <submittedName>
        <fullName evidence="3">Unannotated protein</fullName>
    </submittedName>
</protein>
<evidence type="ECO:0000313" key="3">
    <source>
        <dbReference type="EMBL" id="CAB4543595.1"/>
    </source>
</evidence>
<dbReference type="InterPro" id="IPR007060">
    <property type="entry name" value="FtsL/DivIC"/>
</dbReference>
<feature type="coiled-coil region" evidence="1">
    <location>
        <begin position="56"/>
        <end position="83"/>
    </location>
</feature>
<evidence type="ECO:0000313" key="4">
    <source>
        <dbReference type="EMBL" id="CAB4618666.1"/>
    </source>
</evidence>
<feature type="compositionally biased region" description="Basic residues" evidence="2">
    <location>
        <begin position="1"/>
        <end position="13"/>
    </location>
</feature>
<organism evidence="3">
    <name type="scientific">freshwater metagenome</name>
    <dbReference type="NCBI Taxonomy" id="449393"/>
    <lineage>
        <taxon>unclassified sequences</taxon>
        <taxon>metagenomes</taxon>
        <taxon>ecological metagenomes</taxon>
    </lineage>
</organism>
<sequence>MKPLRPTKARVKSTRMPSASAPREMKRGIGLDVRTITLATVLVLGIFTLAPQAQVLIEQQQQLADIRSQVAASEADVEAMKAERTRWEDPVYIRSQARDRLYYVMPGEVSYLVMDATGIDESDVSGTVGAMIAARTNNGEITTTVRSAKSNWVDALVETVVRSGIEQPEKEAKK</sequence>
<keyword evidence="1" id="KW-0175">Coiled coil</keyword>
<dbReference type="Pfam" id="PF04977">
    <property type="entry name" value="DivIC"/>
    <property type="match status" value="1"/>
</dbReference>
<reference evidence="3" key="1">
    <citation type="submission" date="2020-05" db="EMBL/GenBank/DDBJ databases">
        <authorList>
            <person name="Chiriac C."/>
            <person name="Salcher M."/>
            <person name="Ghai R."/>
            <person name="Kavagutti S V."/>
        </authorList>
    </citation>
    <scope>NUCLEOTIDE SEQUENCE</scope>
</reference>
<gene>
    <name evidence="3" type="ORF">UFOPK1410_00824</name>
    <name evidence="4" type="ORF">UFOPK1855_00861</name>
</gene>
<evidence type="ECO:0000256" key="2">
    <source>
        <dbReference type="SAM" id="MobiDB-lite"/>
    </source>
</evidence>
<dbReference type="EMBL" id="CAEZUW010000149">
    <property type="protein sequence ID" value="CAB4618666.1"/>
    <property type="molecule type" value="Genomic_DNA"/>
</dbReference>
<accession>A0A6J6BXT6</accession>
<name>A0A6J6BXT6_9ZZZZ</name>
<proteinExistence type="predicted"/>